<sequence>MGGLRKIGTLGLKEVGGDDDSDEEQKGLLRLIREEFKSVEKVYLPLNFGDGATEPPLLSTANGVCGCHGGVNKAHKLEWSGW</sequence>
<accession>A0A2K3MLU7</accession>
<dbReference type="Proteomes" id="UP000236291">
    <property type="component" value="Unassembled WGS sequence"/>
</dbReference>
<proteinExistence type="predicted"/>
<reference evidence="1 2" key="2">
    <citation type="journal article" date="2017" name="Front. Plant Sci.">
        <title>Gene Classification and Mining of Molecular Markers Useful in Red Clover (Trifolium pratense) Breeding.</title>
        <authorList>
            <person name="Istvanek J."/>
            <person name="Dluhosova J."/>
            <person name="Dluhos P."/>
            <person name="Patkova L."/>
            <person name="Nedelnik J."/>
            <person name="Repkova J."/>
        </authorList>
    </citation>
    <scope>NUCLEOTIDE SEQUENCE [LARGE SCALE GENOMIC DNA]</scope>
    <source>
        <strain evidence="2">cv. Tatra</strain>
        <tissue evidence="1">Young leaves</tissue>
    </source>
</reference>
<protein>
    <submittedName>
        <fullName evidence="1">Uncharacterized protein</fullName>
    </submittedName>
</protein>
<dbReference type="EMBL" id="ASHM01067258">
    <property type="protein sequence ID" value="PNX91734.1"/>
    <property type="molecule type" value="Genomic_DNA"/>
</dbReference>
<comment type="caution">
    <text evidence="1">The sequence shown here is derived from an EMBL/GenBank/DDBJ whole genome shotgun (WGS) entry which is preliminary data.</text>
</comment>
<evidence type="ECO:0000313" key="2">
    <source>
        <dbReference type="Proteomes" id="UP000236291"/>
    </source>
</evidence>
<reference evidence="1 2" key="1">
    <citation type="journal article" date="2014" name="Am. J. Bot.">
        <title>Genome assembly and annotation for red clover (Trifolium pratense; Fabaceae).</title>
        <authorList>
            <person name="Istvanek J."/>
            <person name="Jaros M."/>
            <person name="Krenek A."/>
            <person name="Repkova J."/>
        </authorList>
    </citation>
    <scope>NUCLEOTIDE SEQUENCE [LARGE SCALE GENOMIC DNA]</scope>
    <source>
        <strain evidence="2">cv. Tatra</strain>
        <tissue evidence="1">Young leaves</tissue>
    </source>
</reference>
<dbReference type="AlphaFoldDB" id="A0A2K3MLU7"/>
<name>A0A2K3MLU7_TRIPR</name>
<gene>
    <name evidence="1" type="ORF">L195_g047868</name>
</gene>
<organism evidence="1 2">
    <name type="scientific">Trifolium pratense</name>
    <name type="common">Red clover</name>
    <dbReference type="NCBI Taxonomy" id="57577"/>
    <lineage>
        <taxon>Eukaryota</taxon>
        <taxon>Viridiplantae</taxon>
        <taxon>Streptophyta</taxon>
        <taxon>Embryophyta</taxon>
        <taxon>Tracheophyta</taxon>
        <taxon>Spermatophyta</taxon>
        <taxon>Magnoliopsida</taxon>
        <taxon>eudicotyledons</taxon>
        <taxon>Gunneridae</taxon>
        <taxon>Pentapetalae</taxon>
        <taxon>rosids</taxon>
        <taxon>fabids</taxon>
        <taxon>Fabales</taxon>
        <taxon>Fabaceae</taxon>
        <taxon>Papilionoideae</taxon>
        <taxon>50 kb inversion clade</taxon>
        <taxon>NPAAA clade</taxon>
        <taxon>Hologalegina</taxon>
        <taxon>IRL clade</taxon>
        <taxon>Trifolieae</taxon>
        <taxon>Trifolium</taxon>
    </lineage>
</organism>
<evidence type="ECO:0000313" key="1">
    <source>
        <dbReference type="EMBL" id="PNX91734.1"/>
    </source>
</evidence>